<evidence type="ECO:0000256" key="1">
    <source>
        <dbReference type="SAM" id="SignalP"/>
    </source>
</evidence>
<keyword evidence="4" id="KW-1185">Reference proteome</keyword>
<organism evidence="3 4">
    <name type="scientific">Rhodovastum atsumiense</name>
    <dbReference type="NCBI Taxonomy" id="504468"/>
    <lineage>
        <taxon>Bacteria</taxon>
        <taxon>Pseudomonadati</taxon>
        <taxon>Pseudomonadota</taxon>
        <taxon>Alphaproteobacteria</taxon>
        <taxon>Acetobacterales</taxon>
        <taxon>Acetobacteraceae</taxon>
        <taxon>Rhodovastum</taxon>
    </lineage>
</organism>
<evidence type="ECO:0000259" key="2">
    <source>
        <dbReference type="Pfam" id="PF12275"/>
    </source>
</evidence>
<keyword evidence="1" id="KW-0732">Signal</keyword>
<accession>A0A5M6ITF6</accession>
<comment type="caution">
    <text evidence="3">The sequence shown here is derived from an EMBL/GenBank/DDBJ whole genome shotgun (WGS) entry which is preliminary data.</text>
</comment>
<feature type="chain" id="PRO_5024289556" evidence="1">
    <location>
        <begin position="25"/>
        <end position="350"/>
    </location>
</feature>
<gene>
    <name evidence="3" type="ORF">F1189_15635</name>
</gene>
<dbReference type="Pfam" id="PF12275">
    <property type="entry name" value="DUF3616"/>
    <property type="match status" value="1"/>
</dbReference>
<dbReference type="OrthoDB" id="5560405at2"/>
<dbReference type="Proteomes" id="UP000325255">
    <property type="component" value="Unassembled WGS sequence"/>
</dbReference>
<evidence type="ECO:0000313" key="3">
    <source>
        <dbReference type="EMBL" id="KAA5611199.1"/>
    </source>
</evidence>
<dbReference type="AlphaFoldDB" id="A0A5M6ITF6"/>
<feature type="domain" description="DUF3616" evidence="2">
    <location>
        <begin position="176"/>
        <end position="288"/>
    </location>
</feature>
<reference evidence="3 4" key="1">
    <citation type="submission" date="2019-09" db="EMBL/GenBank/DDBJ databases">
        <title>Genome sequence of Rhodovastum atsumiense, a diverse member of the Acetobacteraceae family of non-sulfur purple photosynthetic bacteria.</title>
        <authorList>
            <person name="Meyer T."/>
            <person name="Kyndt J."/>
        </authorList>
    </citation>
    <scope>NUCLEOTIDE SEQUENCE [LARGE SCALE GENOMIC DNA]</scope>
    <source>
        <strain evidence="3 4">DSM 21279</strain>
    </source>
</reference>
<protein>
    <submittedName>
        <fullName evidence="3">DUF3616 domain-containing protein</fullName>
    </submittedName>
</protein>
<proteinExistence type="predicted"/>
<dbReference type="InterPro" id="IPR022060">
    <property type="entry name" value="DUF3616"/>
</dbReference>
<sequence>MSRMRALMAWLCLLPVFGGGPAKAQIRHHAGMCDPSGAVAWPEDGFTTFIVANDEDNRLRIYTHGDEAPPRLLGGDLGAFLGQQEQERQREADLEAATWLGGRIYWIGSHGRNSKGKPRAGRSVFLATTATPGGDGAVALAPFGSPRDLRPALARAGLAQAIGGDAADPDLAPERHGLNIEGLAARPDGASLLIGLRNPLREGKAIVIPFENPEAVVERGAEPRLGAPLLLDLGGLGIRSIEYVPARSEYVIAAGPRGDPGEGARYHFGLFRWSGRAGDRPEPVAAATQVLTALRDQAGWFAPEAVIVDRSGRQALLLSDDGDRRLRPGTRCKDLPEAERRFRSIILDLP</sequence>
<evidence type="ECO:0000313" key="4">
    <source>
        <dbReference type="Proteomes" id="UP000325255"/>
    </source>
</evidence>
<dbReference type="EMBL" id="VWPK01000023">
    <property type="protein sequence ID" value="KAA5611199.1"/>
    <property type="molecule type" value="Genomic_DNA"/>
</dbReference>
<feature type="signal peptide" evidence="1">
    <location>
        <begin position="1"/>
        <end position="24"/>
    </location>
</feature>
<dbReference type="RefSeq" id="WP_150041762.1">
    <property type="nucleotide sequence ID" value="NZ_OW485601.1"/>
</dbReference>
<name>A0A5M6ITF6_9PROT</name>